<evidence type="ECO:0000313" key="3">
    <source>
        <dbReference type="EMBL" id="KYP50744.1"/>
    </source>
</evidence>
<dbReference type="Proteomes" id="UP000075243">
    <property type="component" value="Unassembled WGS sequence"/>
</dbReference>
<protein>
    <recommendedName>
        <fullName evidence="2">Reverse transcriptase/retrotransposon-derived protein RNase H-like domain-containing protein</fullName>
    </recommendedName>
</protein>
<dbReference type="Gramene" id="C.cajan_25849.t">
    <property type="protein sequence ID" value="C.cajan_25849.t.cds1"/>
    <property type="gene ID" value="C.cajan_25849"/>
</dbReference>
<evidence type="ECO:0000313" key="4">
    <source>
        <dbReference type="Proteomes" id="UP000075243"/>
    </source>
</evidence>
<dbReference type="Gene3D" id="3.30.70.270">
    <property type="match status" value="1"/>
</dbReference>
<dbReference type="PANTHER" id="PTHR37984:SF5">
    <property type="entry name" value="PROTEIN NYNRIN-LIKE"/>
    <property type="match status" value="1"/>
</dbReference>
<dbReference type="EMBL" id="KQ483449">
    <property type="protein sequence ID" value="KYP50744.1"/>
    <property type="molecule type" value="Genomic_DNA"/>
</dbReference>
<proteinExistence type="predicted"/>
<dbReference type="InterPro" id="IPR043502">
    <property type="entry name" value="DNA/RNA_pol_sf"/>
</dbReference>
<name>A0A151S7H5_CAJCA</name>
<dbReference type="AlphaFoldDB" id="A0A151S7H5"/>
<dbReference type="InterPro" id="IPR050951">
    <property type="entry name" value="Retrovirus_Pol_polyprotein"/>
</dbReference>
<dbReference type="Pfam" id="PF17919">
    <property type="entry name" value="RT_RNaseH_2"/>
    <property type="match status" value="1"/>
</dbReference>
<evidence type="ECO:0000259" key="2">
    <source>
        <dbReference type="Pfam" id="PF17919"/>
    </source>
</evidence>
<keyword evidence="4" id="KW-1185">Reference proteome</keyword>
<dbReference type="InterPro" id="IPR041577">
    <property type="entry name" value="RT_RNaseH_2"/>
</dbReference>
<feature type="domain" description="Reverse transcriptase/retrotransposon-derived protein RNase H-like" evidence="2">
    <location>
        <begin position="49"/>
        <end position="95"/>
    </location>
</feature>
<gene>
    <name evidence="3" type="ORF">KK1_027433</name>
</gene>
<keyword evidence="1" id="KW-0511">Multifunctional enzyme</keyword>
<sequence length="95" mass="11203">MVQWEHRRTATKIRSFVGLAGYYRRLIKGFSRIVITLTQLAQKDQLFVWTDICEQSFQELKRWLTTSPILVLPDINDSFDVYCNVSHHRLGCVLM</sequence>
<organism evidence="3 4">
    <name type="scientific">Cajanus cajan</name>
    <name type="common">Pigeon pea</name>
    <name type="synonym">Cajanus indicus</name>
    <dbReference type="NCBI Taxonomy" id="3821"/>
    <lineage>
        <taxon>Eukaryota</taxon>
        <taxon>Viridiplantae</taxon>
        <taxon>Streptophyta</taxon>
        <taxon>Embryophyta</taxon>
        <taxon>Tracheophyta</taxon>
        <taxon>Spermatophyta</taxon>
        <taxon>Magnoliopsida</taxon>
        <taxon>eudicotyledons</taxon>
        <taxon>Gunneridae</taxon>
        <taxon>Pentapetalae</taxon>
        <taxon>rosids</taxon>
        <taxon>fabids</taxon>
        <taxon>Fabales</taxon>
        <taxon>Fabaceae</taxon>
        <taxon>Papilionoideae</taxon>
        <taxon>50 kb inversion clade</taxon>
        <taxon>NPAAA clade</taxon>
        <taxon>indigoferoid/millettioid clade</taxon>
        <taxon>Phaseoleae</taxon>
        <taxon>Cajanus</taxon>
    </lineage>
</organism>
<evidence type="ECO:0000256" key="1">
    <source>
        <dbReference type="ARBA" id="ARBA00023268"/>
    </source>
</evidence>
<dbReference type="InterPro" id="IPR043128">
    <property type="entry name" value="Rev_trsase/Diguanyl_cyclase"/>
</dbReference>
<dbReference type="SUPFAM" id="SSF56672">
    <property type="entry name" value="DNA/RNA polymerases"/>
    <property type="match status" value="1"/>
</dbReference>
<reference evidence="3" key="1">
    <citation type="journal article" date="2012" name="Nat. Biotechnol.">
        <title>Draft genome sequence of pigeonpea (Cajanus cajan), an orphan legume crop of resource-poor farmers.</title>
        <authorList>
            <person name="Varshney R.K."/>
            <person name="Chen W."/>
            <person name="Li Y."/>
            <person name="Bharti A.K."/>
            <person name="Saxena R.K."/>
            <person name="Schlueter J.A."/>
            <person name="Donoghue M.T."/>
            <person name="Azam S."/>
            <person name="Fan G."/>
            <person name="Whaley A.M."/>
            <person name="Farmer A.D."/>
            <person name="Sheridan J."/>
            <person name="Iwata A."/>
            <person name="Tuteja R."/>
            <person name="Penmetsa R.V."/>
            <person name="Wu W."/>
            <person name="Upadhyaya H.D."/>
            <person name="Yang S.P."/>
            <person name="Shah T."/>
            <person name="Saxena K.B."/>
            <person name="Michael T."/>
            <person name="McCombie W.R."/>
            <person name="Yang B."/>
            <person name="Zhang G."/>
            <person name="Yang H."/>
            <person name="Wang J."/>
            <person name="Spillane C."/>
            <person name="Cook D.R."/>
            <person name="May G.D."/>
            <person name="Xu X."/>
            <person name="Jackson S.A."/>
        </authorList>
    </citation>
    <scope>NUCLEOTIDE SEQUENCE [LARGE SCALE GENOMIC DNA]</scope>
</reference>
<accession>A0A151S7H5</accession>
<dbReference type="PANTHER" id="PTHR37984">
    <property type="entry name" value="PROTEIN CBG26694"/>
    <property type="match status" value="1"/>
</dbReference>
<dbReference type="GO" id="GO:0003824">
    <property type="term" value="F:catalytic activity"/>
    <property type="evidence" value="ECO:0007669"/>
    <property type="project" value="UniProtKB-KW"/>
</dbReference>
<dbReference type="FunFam" id="3.30.70.270:FF:000020">
    <property type="entry name" value="Transposon Tf2-6 polyprotein-like Protein"/>
    <property type="match status" value="1"/>
</dbReference>